<organism evidence="1 2">
    <name type="scientific">Lipomyces kononenkoae</name>
    <name type="common">Yeast</name>
    <dbReference type="NCBI Taxonomy" id="34357"/>
    <lineage>
        <taxon>Eukaryota</taxon>
        <taxon>Fungi</taxon>
        <taxon>Dikarya</taxon>
        <taxon>Ascomycota</taxon>
        <taxon>Saccharomycotina</taxon>
        <taxon>Lipomycetes</taxon>
        <taxon>Lipomycetales</taxon>
        <taxon>Lipomycetaceae</taxon>
        <taxon>Lipomyces</taxon>
    </lineage>
</organism>
<dbReference type="EMBL" id="MU971358">
    <property type="protein sequence ID" value="KAK9238241.1"/>
    <property type="molecule type" value="Genomic_DNA"/>
</dbReference>
<protein>
    <submittedName>
        <fullName evidence="1">TLC domain-containing protein</fullName>
    </submittedName>
</protein>
<evidence type="ECO:0000313" key="2">
    <source>
        <dbReference type="Proteomes" id="UP001433508"/>
    </source>
</evidence>
<comment type="caution">
    <text evidence="1">The sequence shown here is derived from an EMBL/GenBank/DDBJ whole genome shotgun (WGS) entry which is preliminary data.</text>
</comment>
<sequence length="456" mass="52645">MGTVTTQSASTLKISAVTSRQLSDISSLKRRKSLAMSESTGDVRVRNTERFFASTNASPASPNAIVLYLVKNQIRIPIYLITALFLGHILLPYQHVTSKFLYLSHRVEHSGLYVKGPDDIYFVCFWVVAFTFIRAFTMDYLFVPFGCSQGIYRKKTLTRLAEQAWSCGYYFVFGSLGTYLMYNSPYWLNTDELWVAWPHRELKLMFKWYYLVQLAFWLQQIFVLNIEQRRKDYRQMFTHHIVTCALLIMSYNYCFTRMGNVVLVLMDVVDMVFSAAKILKYLGHQTVCDVMFGVFIFTWVISRHVLYTRLVWSAMFDAYRLIGYKCFFEPLDDVISVGDALPSGSNNKTRTWLGEEQCFTEIMHFSFIFLLWILMGLTIVWFYMIVKVAVRVLSGGGADDSRSDGEEEDDEATEEFDDEKAELKMLEEVDDADLDDDATLVDVAADAVELPLTKSR</sequence>
<evidence type="ECO:0000313" key="1">
    <source>
        <dbReference type="EMBL" id="KAK9238241.1"/>
    </source>
</evidence>
<accession>A0ACC3T2Y7</accession>
<reference evidence="2" key="1">
    <citation type="journal article" date="2024" name="Front. Bioeng. Biotechnol.">
        <title>Genome-scale model development and genomic sequencing of the oleaginous clade Lipomyces.</title>
        <authorList>
            <person name="Czajka J.J."/>
            <person name="Han Y."/>
            <person name="Kim J."/>
            <person name="Mondo S.J."/>
            <person name="Hofstad B.A."/>
            <person name="Robles A."/>
            <person name="Haridas S."/>
            <person name="Riley R."/>
            <person name="LaButti K."/>
            <person name="Pangilinan J."/>
            <person name="Andreopoulos W."/>
            <person name="Lipzen A."/>
            <person name="Yan J."/>
            <person name="Wang M."/>
            <person name="Ng V."/>
            <person name="Grigoriev I.V."/>
            <person name="Spatafora J.W."/>
            <person name="Magnuson J.K."/>
            <person name="Baker S.E."/>
            <person name="Pomraning K.R."/>
        </authorList>
    </citation>
    <scope>NUCLEOTIDE SEQUENCE [LARGE SCALE GENOMIC DNA]</scope>
    <source>
        <strain evidence="2">CBS 7786</strain>
    </source>
</reference>
<name>A0ACC3T2Y7_LIPKO</name>
<proteinExistence type="predicted"/>
<gene>
    <name evidence="1" type="ORF">V1525DRAFT_455956</name>
</gene>
<dbReference type="Proteomes" id="UP001433508">
    <property type="component" value="Unassembled WGS sequence"/>
</dbReference>
<keyword evidence="2" id="KW-1185">Reference proteome</keyword>